<name>A0A1G6ICA4_9MICO</name>
<evidence type="ECO:0000313" key="1">
    <source>
        <dbReference type="EMBL" id="SDC04124.1"/>
    </source>
</evidence>
<accession>A0A1G6ICA4</accession>
<proteinExistence type="predicted"/>
<gene>
    <name evidence="1" type="ORF">SAMN05216418_1468</name>
</gene>
<protein>
    <submittedName>
        <fullName evidence="1">Uncharacterized protein</fullName>
    </submittedName>
</protein>
<sequence>MSEPLSPWAEIVGPCFTVASFARATGMIEKDVRAAAADLSILALTTLDGVQILPSFQVRDGRIVPRLRPILETLRGGIDDPWTWAQWLNIDMPDKDRHIDEIWAGEFTLTLTEARHTAWAWAQ</sequence>
<dbReference type="RefSeq" id="WP_058231712.1">
    <property type="nucleotide sequence ID" value="NZ_FMYG01000003.1"/>
</dbReference>
<reference evidence="1 2" key="1">
    <citation type="submission" date="2016-09" db="EMBL/GenBank/DDBJ databases">
        <authorList>
            <person name="Capua I."/>
            <person name="De Benedictis P."/>
            <person name="Joannis T."/>
            <person name="Lombin L.H."/>
            <person name="Cattoli G."/>
        </authorList>
    </citation>
    <scope>NUCLEOTIDE SEQUENCE [LARGE SCALE GENOMIC DNA]</scope>
    <source>
        <strain evidence="1 2">NIO-1002</strain>
    </source>
</reference>
<organism evidence="1 2">
    <name type="scientific">Microbacterium enclense</name>
    <dbReference type="NCBI Taxonomy" id="993073"/>
    <lineage>
        <taxon>Bacteria</taxon>
        <taxon>Bacillati</taxon>
        <taxon>Actinomycetota</taxon>
        <taxon>Actinomycetes</taxon>
        <taxon>Micrococcales</taxon>
        <taxon>Microbacteriaceae</taxon>
        <taxon>Microbacterium</taxon>
    </lineage>
</organism>
<dbReference type="Proteomes" id="UP000183203">
    <property type="component" value="Unassembled WGS sequence"/>
</dbReference>
<dbReference type="AlphaFoldDB" id="A0A1G6ICA4"/>
<evidence type="ECO:0000313" key="2">
    <source>
        <dbReference type="Proteomes" id="UP000183203"/>
    </source>
</evidence>
<dbReference type="EMBL" id="FMYG01000003">
    <property type="protein sequence ID" value="SDC04124.1"/>
    <property type="molecule type" value="Genomic_DNA"/>
</dbReference>